<name>A0A853IZ44_9BURK</name>
<gene>
    <name evidence="2" type="ORF">H0I39_18450</name>
</gene>
<evidence type="ECO:0000313" key="3">
    <source>
        <dbReference type="Proteomes" id="UP000589716"/>
    </source>
</evidence>
<dbReference type="Proteomes" id="UP000589716">
    <property type="component" value="Unassembled WGS sequence"/>
</dbReference>
<evidence type="ECO:0000256" key="1">
    <source>
        <dbReference type="SAM" id="Phobius"/>
    </source>
</evidence>
<dbReference type="RefSeq" id="WP_180551449.1">
    <property type="nucleotide sequence ID" value="NZ_DAIPTI010000032.1"/>
</dbReference>
<proteinExistence type="predicted"/>
<feature type="transmembrane region" description="Helical" evidence="1">
    <location>
        <begin position="12"/>
        <end position="33"/>
    </location>
</feature>
<keyword evidence="1" id="KW-0812">Transmembrane</keyword>
<keyword evidence="1" id="KW-1133">Transmembrane helix</keyword>
<evidence type="ECO:0000313" key="2">
    <source>
        <dbReference type="EMBL" id="NZA03203.1"/>
    </source>
</evidence>
<comment type="caution">
    <text evidence="2">The sequence shown here is derived from an EMBL/GenBank/DDBJ whole genome shotgun (WGS) entry which is preliminary data.</text>
</comment>
<reference evidence="2 3" key="1">
    <citation type="submission" date="2020-07" db="EMBL/GenBank/DDBJ databases">
        <authorList>
            <person name="Maaloum M."/>
        </authorList>
    </citation>
    <scope>NUCLEOTIDE SEQUENCE [LARGE SCALE GENOMIC DNA]</scope>
    <source>
        <strain evidence="2 3">GCS-AN-3</strain>
    </source>
</reference>
<sequence length="182" mass="19450">MATAPVWSERRLLAIALRAMMAVAVLAALVLSWRYAAGPADPEGPPSVRVVKLLPGTFLWADAPADARYLPDGLRAQEAARLKLMLLRGEDGAVRGFYLPQQDGFVGVPTAASPLTPGIPCADFAPDFRAGDIACRQAAPGFDFALRHRWSLQGRALSAGSPDLHAVAGHEVDGSWWLQAVR</sequence>
<protein>
    <submittedName>
        <fullName evidence="2">Uncharacterized protein</fullName>
    </submittedName>
</protein>
<organism evidence="2 3">
    <name type="scientific">Ottowia beijingensis</name>
    <dbReference type="NCBI Taxonomy" id="1207057"/>
    <lineage>
        <taxon>Bacteria</taxon>
        <taxon>Pseudomonadati</taxon>
        <taxon>Pseudomonadota</taxon>
        <taxon>Betaproteobacteria</taxon>
        <taxon>Burkholderiales</taxon>
        <taxon>Comamonadaceae</taxon>
        <taxon>Ottowia</taxon>
    </lineage>
</organism>
<accession>A0A853IZ44</accession>
<dbReference type="AlphaFoldDB" id="A0A853IZ44"/>
<keyword evidence="1" id="KW-0472">Membrane</keyword>
<keyword evidence="3" id="KW-1185">Reference proteome</keyword>
<dbReference type="EMBL" id="JACCKX010000001">
    <property type="protein sequence ID" value="NZA03203.1"/>
    <property type="molecule type" value="Genomic_DNA"/>
</dbReference>